<evidence type="ECO:0000256" key="1">
    <source>
        <dbReference type="SAM" id="SignalP"/>
    </source>
</evidence>
<feature type="chain" id="PRO_5006414020" description="Extracellular protein" evidence="1">
    <location>
        <begin position="32"/>
        <end position="357"/>
    </location>
</feature>
<feature type="signal peptide" evidence="1">
    <location>
        <begin position="1"/>
        <end position="31"/>
    </location>
</feature>
<name>A0A0R1YXQ2_9LACO</name>
<accession>A0A0R1YXQ2</accession>
<evidence type="ECO:0008006" key="4">
    <source>
        <dbReference type="Google" id="ProtNLM"/>
    </source>
</evidence>
<proteinExistence type="predicted"/>
<dbReference type="AlphaFoldDB" id="A0A0R1YXQ2"/>
<gene>
    <name evidence="2" type="ORF">FD47_GL000720</name>
</gene>
<protein>
    <recommendedName>
        <fullName evidence="4">Extracellular protein</fullName>
    </recommendedName>
</protein>
<keyword evidence="1" id="KW-0732">Signal</keyword>
<sequence length="357" mass="39259">MEGYLLKIRKVIVGVATGVLLAASVAGVASAATYVQRSNALIQYGSLRLVNNHNVHFVKANGNYSWSKNPSGRDTIKSTSGTKWTLRTKYLLPTTHAVFGKSAFDVTNPQAAAFGGKYLFVLYAPHNTVGKGFVVRYSSAALAKMGSIQSALDSKKGSSGIKVGPQIDVGHGQSLAYNRKQHSLWMWRDRPDMKPTASSTIQRISMSSLRPNRAIKFHMNNRGAMVPAGHNLTFDNSGHAYWWGISGGHVKIYRGVLGAKSIRVSLVKQLLKNQTGTHQQSMGYNPHNGRLYLVSDDSIQTLPASKTYGHGSLKPSDIKYTRFHSGREFESMIFDKSGHAMLLTNRNPELLRSTTRY</sequence>
<dbReference type="EMBL" id="AZFZ01000017">
    <property type="protein sequence ID" value="KRM44233.1"/>
    <property type="molecule type" value="Genomic_DNA"/>
</dbReference>
<evidence type="ECO:0000313" key="3">
    <source>
        <dbReference type="Proteomes" id="UP000051010"/>
    </source>
</evidence>
<dbReference type="Proteomes" id="UP000051010">
    <property type="component" value="Unassembled WGS sequence"/>
</dbReference>
<evidence type="ECO:0000313" key="2">
    <source>
        <dbReference type="EMBL" id="KRM44233.1"/>
    </source>
</evidence>
<reference evidence="2 3" key="1">
    <citation type="journal article" date="2015" name="Genome Announc.">
        <title>Expanding the biotechnology potential of lactobacilli through comparative genomics of 213 strains and associated genera.</title>
        <authorList>
            <person name="Sun Z."/>
            <person name="Harris H.M."/>
            <person name="McCann A."/>
            <person name="Guo C."/>
            <person name="Argimon S."/>
            <person name="Zhang W."/>
            <person name="Yang X."/>
            <person name="Jeffery I.B."/>
            <person name="Cooney J.C."/>
            <person name="Kagawa T.F."/>
            <person name="Liu W."/>
            <person name="Song Y."/>
            <person name="Salvetti E."/>
            <person name="Wrobel A."/>
            <person name="Rasinkangas P."/>
            <person name="Parkhill J."/>
            <person name="Rea M.C."/>
            <person name="O'Sullivan O."/>
            <person name="Ritari J."/>
            <person name="Douillard F.P."/>
            <person name="Paul Ross R."/>
            <person name="Yang R."/>
            <person name="Briner A.E."/>
            <person name="Felis G.E."/>
            <person name="de Vos W.M."/>
            <person name="Barrangou R."/>
            <person name="Klaenhammer T.R."/>
            <person name="Caufield P.W."/>
            <person name="Cui Y."/>
            <person name="Zhang H."/>
            <person name="O'Toole P.W."/>
        </authorList>
    </citation>
    <scope>NUCLEOTIDE SEQUENCE [LARGE SCALE GENOMIC DNA]</scope>
    <source>
        <strain evidence="2 3">DSM 18390</strain>
    </source>
</reference>
<comment type="caution">
    <text evidence="2">The sequence shown here is derived from an EMBL/GenBank/DDBJ whole genome shotgun (WGS) entry which is preliminary data.</text>
</comment>
<organism evidence="2 3">
    <name type="scientific">Lentilactobacillus parafarraginis DSM 18390 = JCM 14109</name>
    <dbReference type="NCBI Taxonomy" id="1423786"/>
    <lineage>
        <taxon>Bacteria</taxon>
        <taxon>Bacillati</taxon>
        <taxon>Bacillota</taxon>
        <taxon>Bacilli</taxon>
        <taxon>Lactobacillales</taxon>
        <taxon>Lactobacillaceae</taxon>
        <taxon>Lentilactobacillus</taxon>
    </lineage>
</organism>
<dbReference type="RefSeq" id="WP_008215334.1">
    <property type="nucleotide sequence ID" value="NZ_AZFZ01000017.1"/>
</dbReference>
<dbReference type="PATRIC" id="fig|1423786.4.peg.756"/>